<dbReference type="GO" id="GO:0006289">
    <property type="term" value="P:nucleotide-excision repair"/>
    <property type="evidence" value="ECO:0007669"/>
    <property type="project" value="InterPro"/>
</dbReference>
<dbReference type="InterPro" id="IPR018326">
    <property type="entry name" value="Rad4_beta-hairpin_dom1"/>
</dbReference>
<feature type="region of interest" description="Disordered" evidence="6">
    <location>
        <begin position="1"/>
        <end position="232"/>
    </location>
</feature>
<evidence type="ECO:0000313" key="10">
    <source>
        <dbReference type="EMBL" id="OQV23250.1"/>
    </source>
</evidence>
<comment type="caution">
    <text evidence="10">The sequence shown here is derived from an EMBL/GenBank/DDBJ whole genome shotgun (WGS) entry which is preliminary data.</text>
</comment>
<evidence type="ECO:0000256" key="2">
    <source>
        <dbReference type="ARBA" id="ARBA00009525"/>
    </source>
</evidence>
<feature type="compositionally biased region" description="Polar residues" evidence="6">
    <location>
        <begin position="13"/>
        <end position="27"/>
    </location>
</feature>
<evidence type="ECO:0000256" key="5">
    <source>
        <dbReference type="ARBA" id="ARBA00023242"/>
    </source>
</evidence>
<evidence type="ECO:0000256" key="4">
    <source>
        <dbReference type="ARBA" id="ARBA00023204"/>
    </source>
</evidence>
<dbReference type="InterPro" id="IPR018325">
    <property type="entry name" value="Rad4/PNGase_transGLS-fold"/>
</dbReference>
<evidence type="ECO:0000256" key="3">
    <source>
        <dbReference type="ARBA" id="ARBA00022763"/>
    </source>
</evidence>
<feature type="region of interest" description="Disordered" evidence="6">
    <location>
        <begin position="694"/>
        <end position="718"/>
    </location>
</feature>
<dbReference type="InterPro" id="IPR018328">
    <property type="entry name" value="Rad4_beta-hairpin_dom3"/>
</dbReference>
<evidence type="ECO:0000256" key="1">
    <source>
        <dbReference type="ARBA" id="ARBA00004123"/>
    </source>
</evidence>
<dbReference type="Pfam" id="PF03835">
    <property type="entry name" value="Rad4"/>
    <property type="match status" value="1"/>
</dbReference>
<sequence length="881" mass="98077">MPRKELPRVSGSVARSGNGELTPSTSMRVLRARVDPEKATLTRKRKSEVEDVSDAAAGIRAPKKPRTAPAGIRPKRNGPRRLLANGFASDAEASDTERKKKPSMRTTAPSSLRGPPIKPGIREKPRGAGKIAKKTDAQRRPVQKKNPQPEPTSSSDSSTSLAAKLRNKFASSAPPPKSDNDDDSDDSESWEAVEEAKLPSDDENDDNQSGPSTSRAVEITVDLSGTGKPKNKQVDMQKRLLFQLKKRQKEIQTDIHKVHLLCGLARGFYLNDVVCRNPHVLSLALSCWDKPTLDRVFDQSHVLQLDARKLRALVASVRRSFPVKEADGVFSVNVLKSLTRKSCSSNFNLALVMVLMLRSLGLDVRLIYSMQPVPVKEVTIPKSVLLKGRGKPSPYFAKGKGGKAASTKLKKAKPKRKRKESTDDDSSDSSSEEGRGPESQFGKKSGDSLPKVVISSDDDLYSDSKVKLKRGKSILKSAASAGDSGQRRPKRSITTPSPKNVPFAEEAVRSSALGIDYWLDVYCDVEKAFVPVKCTNGEVGSLDVCELSASQPLQYVVAFGDVRSAKDVTAKFAKAWLTANRKLQVDPKWWTETLKLFAPRDIIRNAEEDFQIREVLMQRPLPASVQEFKGHPLYVLERHLLKYEALYPPNPLPVGNVKGENYYLRELVHLLHTKENWLKEARVIKPSEQPYKEVKRMKRAVPKRKGRGNSDSLNAVANRLPPKDEMSGLYGRWQTEDFIPPVAQNGIVPRNEYGNVDMFQPSMLPVGCVHIPIKNIHKVAKQLGIDCAAAMTGWDFSSGWCHPMRDGWIVCAEFEETLLDAWNSQQFEIEKEEKDAQKKKTWDNWKRMIRSALLRARLNLKWGTAEPPVKKKAAQAATVID</sequence>
<feature type="compositionally biased region" description="Basic residues" evidence="6">
    <location>
        <begin position="695"/>
        <end position="707"/>
    </location>
</feature>
<dbReference type="GO" id="GO:0006298">
    <property type="term" value="P:mismatch repair"/>
    <property type="evidence" value="ECO:0007669"/>
    <property type="project" value="TreeGrafter"/>
</dbReference>
<keyword evidence="11" id="KW-1185">Reference proteome</keyword>
<feature type="domain" description="Rad4 beta-hairpin" evidence="9">
    <location>
        <begin position="748"/>
        <end position="822"/>
    </location>
</feature>
<proteinExistence type="inferred from homology"/>
<keyword evidence="4" id="KW-0234">DNA repair</keyword>
<dbReference type="InterPro" id="IPR038765">
    <property type="entry name" value="Papain-like_cys_pep_sf"/>
</dbReference>
<comment type="similarity">
    <text evidence="2">Belongs to the XPC family.</text>
</comment>
<dbReference type="InterPro" id="IPR042488">
    <property type="entry name" value="Rad4_BHD3_sf"/>
</dbReference>
<dbReference type="SMART" id="SM01032">
    <property type="entry name" value="BHD_3"/>
    <property type="match status" value="1"/>
</dbReference>
<dbReference type="Gene3D" id="3.30.70.2460">
    <property type="entry name" value="Rad4, beta-hairpin domain BHD3"/>
    <property type="match status" value="1"/>
</dbReference>
<dbReference type="SMART" id="SM01031">
    <property type="entry name" value="BHD_2"/>
    <property type="match status" value="1"/>
</dbReference>
<dbReference type="Gene3D" id="3.90.260.10">
    <property type="entry name" value="Transglutaminase-like"/>
    <property type="match status" value="1"/>
</dbReference>
<dbReference type="InterPro" id="IPR004583">
    <property type="entry name" value="DNA_repair_Rad4"/>
</dbReference>
<dbReference type="Pfam" id="PF10405">
    <property type="entry name" value="BHD_3"/>
    <property type="match status" value="1"/>
</dbReference>
<dbReference type="Proteomes" id="UP000192578">
    <property type="component" value="Unassembled WGS sequence"/>
</dbReference>
<accession>A0A1W0X796</accession>
<feature type="region of interest" description="Disordered" evidence="6">
    <location>
        <begin position="395"/>
        <end position="450"/>
    </location>
</feature>
<reference evidence="11" key="1">
    <citation type="submission" date="2017-01" db="EMBL/GenBank/DDBJ databases">
        <title>Comparative genomics of anhydrobiosis in the tardigrade Hypsibius dujardini.</title>
        <authorList>
            <person name="Yoshida Y."/>
            <person name="Koutsovoulos G."/>
            <person name="Laetsch D."/>
            <person name="Stevens L."/>
            <person name="Kumar S."/>
            <person name="Horikawa D."/>
            <person name="Ishino K."/>
            <person name="Komine S."/>
            <person name="Tomita M."/>
            <person name="Blaxter M."/>
            <person name="Arakawa K."/>
        </authorList>
    </citation>
    <scope>NUCLEOTIDE SEQUENCE [LARGE SCALE GENOMIC DNA]</scope>
    <source>
        <strain evidence="11">Z151</strain>
    </source>
</reference>
<evidence type="ECO:0000259" key="9">
    <source>
        <dbReference type="SMART" id="SM01032"/>
    </source>
</evidence>
<dbReference type="GO" id="GO:0003697">
    <property type="term" value="F:single-stranded DNA binding"/>
    <property type="evidence" value="ECO:0007669"/>
    <property type="project" value="TreeGrafter"/>
</dbReference>
<dbReference type="OrthoDB" id="300780at2759"/>
<keyword evidence="3" id="KW-0227">DNA damage</keyword>
<evidence type="ECO:0000259" key="8">
    <source>
        <dbReference type="SMART" id="SM01031"/>
    </source>
</evidence>
<feature type="compositionally biased region" description="Acidic residues" evidence="6">
    <location>
        <begin position="180"/>
        <end position="193"/>
    </location>
</feature>
<feature type="domain" description="Rad4 beta-hairpin" evidence="8">
    <location>
        <begin position="671"/>
        <end position="741"/>
    </location>
</feature>
<evidence type="ECO:0000259" key="7">
    <source>
        <dbReference type="SMART" id="SM01030"/>
    </source>
</evidence>
<keyword evidence="5" id="KW-0539">Nucleus</keyword>
<gene>
    <name evidence="10" type="ORF">BV898_02979</name>
</gene>
<feature type="compositionally biased region" description="Acidic residues" evidence="6">
    <location>
        <begin position="422"/>
        <end position="431"/>
    </location>
</feature>
<dbReference type="InterPro" id="IPR036985">
    <property type="entry name" value="Transglutaminase-like_sf"/>
</dbReference>
<feature type="compositionally biased region" description="Basic residues" evidence="6">
    <location>
        <begin position="408"/>
        <end position="419"/>
    </location>
</feature>
<feature type="region of interest" description="Disordered" evidence="6">
    <location>
        <begin position="477"/>
        <end position="500"/>
    </location>
</feature>
<organism evidence="10 11">
    <name type="scientific">Hypsibius exemplaris</name>
    <name type="common">Freshwater tardigrade</name>
    <dbReference type="NCBI Taxonomy" id="2072580"/>
    <lineage>
        <taxon>Eukaryota</taxon>
        <taxon>Metazoa</taxon>
        <taxon>Ecdysozoa</taxon>
        <taxon>Tardigrada</taxon>
        <taxon>Eutardigrada</taxon>
        <taxon>Parachela</taxon>
        <taxon>Hypsibioidea</taxon>
        <taxon>Hypsibiidae</taxon>
        <taxon>Hypsibius</taxon>
    </lineage>
</organism>
<dbReference type="GO" id="GO:0003684">
    <property type="term" value="F:damaged DNA binding"/>
    <property type="evidence" value="ECO:0007669"/>
    <property type="project" value="InterPro"/>
</dbReference>
<dbReference type="EMBL" id="MTYJ01000013">
    <property type="protein sequence ID" value="OQV23250.1"/>
    <property type="molecule type" value="Genomic_DNA"/>
</dbReference>
<dbReference type="FunFam" id="3.30.70.2460:FF:000001">
    <property type="entry name" value="DNA repair protein Rad4 family"/>
    <property type="match status" value="1"/>
</dbReference>
<dbReference type="GO" id="GO:0071942">
    <property type="term" value="C:XPC complex"/>
    <property type="evidence" value="ECO:0007669"/>
    <property type="project" value="TreeGrafter"/>
</dbReference>
<dbReference type="GO" id="GO:0005737">
    <property type="term" value="C:cytoplasm"/>
    <property type="evidence" value="ECO:0007669"/>
    <property type="project" value="TreeGrafter"/>
</dbReference>
<evidence type="ECO:0000313" key="11">
    <source>
        <dbReference type="Proteomes" id="UP000192578"/>
    </source>
</evidence>
<dbReference type="Gene3D" id="2.20.20.110">
    <property type="entry name" value="Rad4, beta-hairpin domain BHD1"/>
    <property type="match status" value="1"/>
</dbReference>
<protein>
    <submittedName>
        <fullName evidence="10">DNA repair protein complementing XP-C cells-like protein</fullName>
    </submittedName>
</protein>
<dbReference type="GO" id="GO:0000111">
    <property type="term" value="C:nucleotide-excision repair factor 2 complex"/>
    <property type="evidence" value="ECO:0007669"/>
    <property type="project" value="TreeGrafter"/>
</dbReference>
<dbReference type="AlphaFoldDB" id="A0A1W0X796"/>
<dbReference type="InterPro" id="IPR018327">
    <property type="entry name" value="BHD_2"/>
</dbReference>
<dbReference type="PANTHER" id="PTHR12135:SF0">
    <property type="entry name" value="DNA REPAIR PROTEIN COMPLEMENTING XP-C CELLS"/>
    <property type="match status" value="1"/>
</dbReference>
<dbReference type="SUPFAM" id="SSF54001">
    <property type="entry name" value="Cysteine proteinases"/>
    <property type="match status" value="1"/>
</dbReference>
<name>A0A1W0X796_HYPEX</name>
<dbReference type="PANTHER" id="PTHR12135">
    <property type="entry name" value="DNA REPAIR PROTEIN XP-C / RAD4"/>
    <property type="match status" value="1"/>
</dbReference>
<feature type="domain" description="Rad4 beta-hairpin" evidence="7">
    <location>
        <begin position="617"/>
        <end position="669"/>
    </location>
</feature>
<comment type="subcellular location">
    <subcellularLocation>
        <location evidence="1">Nucleus</location>
    </subcellularLocation>
</comment>
<evidence type="ECO:0000256" key="6">
    <source>
        <dbReference type="SAM" id="MobiDB-lite"/>
    </source>
</evidence>
<dbReference type="Pfam" id="PF10403">
    <property type="entry name" value="BHD_1"/>
    <property type="match status" value="1"/>
</dbReference>
<dbReference type="SMART" id="SM01030">
    <property type="entry name" value="BHD_1"/>
    <property type="match status" value="1"/>
</dbReference>
<dbReference type="Pfam" id="PF10404">
    <property type="entry name" value="BHD_2"/>
    <property type="match status" value="1"/>
</dbReference>